<dbReference type="PANTHER" id="PTHR10454">
    <property type="entry name" value="CASPASE"/>
    <property type="match status" value="1"/>
</dbReference>
<dbReference type="GO" id="GO:0006508">
    <property type="term" value="P:proteolysis"/>
    <property type="evidence" value="ECO:0007669"/>
    <property type="project" value="InterPro"/>
</dbReference>
<dbReference type="InterPro" id="IPR001309">
    <property type="entry name" value="Pept_C14_p20"/>
</dbReference>
<dbReference type="InterPro" id="IPR015917">
    <property type="entry name" value="Pept_C14A"/>
</dbReference>
<dbReference type="InterPro" id="IPR029030">
    <property type="entry name" value="Caspase-like_dom_sf"/>
</dbReference>
<evidence type="ECO:0008006" key="7">
    <source>
        <dbReference type="Google" id="ProtNLM"/>
    </source>
</evidence>
<dbReference type="EMBL" id="CAXITT010000044">
    <property type="protein sequence ID" value="CAL1529196.1"/>
    <property type="molecule type" value="Genomic_DNA"/>
</dbReference>
<feature type="domain" description="Caspase family p20" evidence="4">
    <location>
        <begin position="44"/>
        <end position="175"/>
    </location>
</feature>
<dbReference type="PROSITE" id="PS50208">
    <property type="entry name" value="CASPASE_P20"/>
    <property type="match status" value="1"/>
</dbReference>
<dbReference type="InterPro" id="IPR002138">
    <property type="entry name" value="Pept_C14_p10"/>
</dbReference>
<dbReference type="GO" id="GO:0006915">
    <property type="term" value="P:apoptotic process"/>
    <property type="evidence" value="ECO:0007669"/>
    <property type="project" value="TreeGrafter"/>
</dbReference>
<evidence type="ECO:0000259" key="3">
    <source>
        <dbReference type="PROSITE" id="PS50207"/>
    </source>
</evidence>
<evidence type="ECO:0000256" key="1">
    <source>
        <dbReference type="ARBA" id="ARBA00010134"/>
    </source>
</evidence>
<evidence type="ECO:0000259" key="4">
    <source>
        <dbReference type="PROSITE" id="PS50208"/>
    </source>
</evidence>
<dbReference type="GO" id="GO:0043525">
    <property type="term" value="P:positive regulation of neuron apoptotic process"/>
    <property type="evidence" value="ECO:0007669"/>
    <property type="project" value="TreeGrafter"/>
</dbReference>
<dbReference type="InterPro" id="IPR002398">
    <property type="entry name" value="Pept_C14"/>
</dbReference>
<dbReference type="PRINTS" id="PR00376">
    <property type="entry name" value="IL1BCENZYME"/>
</dbReference>
<dbReference type="SUPFAM" id="SSF52129">
    <property type="entry name" value="Caspase-like"/>
    <property type="match status" value="1"/>
</dbReference>
<organism evidence="5 6">
    <name type="scientific">Lymnaea stagnalis</name>
    <name type="common">Great pond snail</name>
    <name type="synonym">Helix stagnalis</name>
    <dbReference type="NCBI Taxonomy" id="6523"/>
    <lineage>
        <taxon>Eukaryota</taxon>
        <taxon>Metazoa</taxon>
        <taxon>Spiralia</taxon>
        <taxon>Lophotrochozoa</taxon>
        <taxon>Mollusca</taxon>
        <taxon>Gastropoda</taxon>
        <taxon>Heterobranchia</taxon>
        <taxon>Euthyneura</taxon>
        <taxon>Panpulmonata</taxon>
        <taxon>Hygrophila</taxon>
        <taxon>Lymnaeoidea</taxon>
        <taxon>Lymnaeidae</taxon>
        <taxon>Lymnaea</taxon>
    </lineage>
</organism>
<dbReference type="Proteomes" id="UP001497497">
    <property type="component" value="Unassembled WGS sequence"/>
</dbReference>
<accession>A0AAV2HAC4</accession>
<dbReference type="Pfam" id="PF00656">
    <property type="entry name" value="Peptidase_C14"/>
    <property type="match status" value="1"/>
</dbReference>
<comment type="similarity">
    <text evidence="1 2">Belongs to the peptidase C14A family.</text>
</comment>
<dbReference type="GO" id="GO:0004197">
    <property type="term" value="F:cysteine-type endopeptidase activity"/>
    <property type="evidence" value="ECO:0007669"/>
    <property type="project" value="InterPro"/>
</dbReference>
<protein>
    <recommendedName>
        <fullName evidence="7">Caspase-3</fullName>
    </recommendedName>
</protein>
<sequence>MDDRELDIPLNASGNINVHQDTFLTKTAGPMDPSYSEYDFSHPRRGIAVIVVNNQIEGHKEKRTGSEKDMTFFQHMFTAYGFEIRTFFNKKSQDLLKELHNISKEDHSENDCFALAISTHGEGVIERNTSREDVIYTTDQTIKVRYLLELFTDEKCPTLKGKPRIVFIQACRGEELDDGVTVHLSTSTSVQNADEEDMTDLSSYTAQKQVVQQASDDADALPSIAAIHRHGPGRHNFTVQPKPTLVSQQVRQTQVYSYSGYTQEEVYVVPAPCYDDFLVMYATPPGYFAFRRTTEGSWFIKNLAEVLLQPGRRSLLRELTRVIRKVSQNMESKNSDKKYDAKKQSPVIYSKLIKDIYLTPKNGSEY</sequence>
<gene>
    <name evidence="5" type="ORF">GSLYS_00003351001</name>
</gene>
<evidence type="ECO:0000256" key="2">
    <source>
        <dbReference type="RuleBase" id="RU003971"/>
    </source>
</evidence>
<reference evidence="5 6" key="1">
    <citation type="submission" date="2024-04" db="EMBL/GenBank/DDBJ databases">
        <authorList>
            <consortium name="Genoscope - CEA"/>
            <person name="William W."/>
        </authorList>
    </citation>
    <scope>NUCLEOTIDE SEQUENCE [LARGE SCALE GENOMIC DNA]</scope>
</reference>
<dbReference type="PANTHER" id="PTHR10454:SF232">
    <property type="entry name" value="AT03047P-RELATED"/>
    <property type="match status" value="1"/>
</dbReference>
<dbReference type="AlphaFoldDB" id="A0AAV2HAC4"/>
<feature type="domain" description="Caspase family p10" evidence="3">
    <location>
        <begin position="267"/>
        <end position="360"/>
    </location>
</feature>
<evidence type="ECO:0000313" key="6">
    <source>
        <dbReference type="Proteomes" id="UP001497497"/>
    </source>
</evidence>
<keyword evidence="6" id="KW-1185">Reference proteome</keyword>
<dbReference type="GO" id="GO:0005737">
    <property type="term" value="C:cytoplasm"/>
    <property type="evidence" value="ECO:0007669"/>
    <property type="project" value="TreeGrafter"/>
</dbReference>
<comment type="caution">
    <text evidence="5">The sequence shown here is derived from an EMBL/GenBank/DDBJ whole genome shotgun (WGS) entry which is preliminary data.</text>
</comment>
<dbReference type="Gene3D" id="3.30.70.1470">
    <property type="entry name" value="Caspase-like"/>
    <property type="match status" value="1"/>
</dbReference>
<dbReference type="SMART" id="SM00115">
    <property type="entry name" value="CASc"/>
    <property type="match status" value="1"/>
</dbReference>
<dbReference type="InterPro" id="IPR011600">
    <property type="entry name" value="Pept_C14_caspase"/>
</dbReference>
<proteinExistence type="inferred from homology"/>
<dbReference type="PROSITE" id="PS50207">
    <property type="entry name" value="CASPASE_P10"/>
    <property type="match status" value="1"/>
</dbReference>
<dbReference type="Gene3D" id="3.40.50.1460">
    <property type="match status" value="1"/>
</dbReference>
<name>A0AAV2HAC4_LYMST</name>
<evidence type="ECO:0000313" key="5">
    <source>
        <dbReference type="EMBL" id="CAL1529196.1"/>
    </source>
</evidence>